<dbReference type="Proteomes" id="UP000184612">
    <property type="component" value="Unassembled WGS sequence"/>
</dbReference>
<keyword evidence="1" id="KW-1133">Transmembrane helix</keyword>
<sequence>MNKRIKSQKEKGKISVIGKAAIFTGGFFLFAIVIITLNFIPAMRLKEPGMKCLKGTCVKVYYEKEKEAAEDVFHLAEERAPKLMEALGINTQQKISIYIYDSQKTMQCKKYGYLALFLHLDWYIGDNIKTKVILTSPANPGKVHQYNDIQQAVLHEMVHACISTLNPGIRLWLTEGMALYLANGEPFYKEYLSQMQVPSYKDTGTKNPVKFSDMGGYTFSTTYIEYLKEEYGWDSVIKLIKTEDWKTSLGKSEREIYNEWMDYLKHYYQ</sequence>
<reference evidence="2 3" key="1">
    <citation type="submission" date="2016-12" db="EMBL/GenBank/DDBJ databases">
        <authorList>
            <person name="Song W.-J."/>
            <person name="Kurnit D.M."/>
        </authorList>
    </citation>
    <scope>NUCLEOTIDE SEQUENCE [LARGE SCALE GENOMIC DNA]</scope>
    <source>
        <strain evidence="2 3">DSM 12503</strain>
    </source>
</reference>
<evidence type="ECO:0008006" key="4">
    <source>
        <dbReference type="Google" id="ProtNLM"/>
    </source>
</evidence>
<dbReference type="AlphaFoldDB" id="A0A1M7YN69"/>
<evidence type="ECO:0000256" key="1">
    <source>
        <dbReference type="SAM" id="Phobius"/>
    </source>
</evidence>
<protein>
    <recommendedName>
        <fullName evidence="4">Peptidase MA superfamily protein</fullName>
    </recommendedName>
</protein>
<evidence type="ECO:0000313" key="2">
    <source>
        <dbReference type="EMBL" id="SHO54083.1"/>
    </source>
</evidence>
<keyword evidence="3" id="KW-1185">Reference proteome</keyword>
<gene>
    <name evidence="2" type="ORF">SAMN02745217_04522</name>
</gene>
<organism evidence="2 3">
    <name type="scientific">Anaerocolumna xylanovorans DSM 12503</name>
    <dbReference type="NCBI Taxonomy" id="1121345"/>
    <lineage>
        <taxon>Bacteria</taxon>
        <taxon>Bacillati</taxon>
        <taxon>Bacillota</taxon>
        <taxon>Clostridia</taxon>
        <taxon>Lachnospirales</taxon>
        <taxon>Lachnospiraceae</taxon>
        <taxon>Anaerocolumna</taxon>
    </lineage>
</organism>
<evidence type="ECO:0000313" key="3">
    <source>
        <dbReference type="Proteomes" id="UP000184612"/>
    </source>
</evidence>
<keyword evidence="1" id="KW-0472">Membrane</keyword>
<name>A0A1M7YN69_9FIRM</name>
<dbReference type="STRING" id="1121345.SAMN02745217_04522"/>
<dbReference type="EMBL" id="FRFD01000017">
    <property type="protein sequence ID" value="SHO54083.1"/>
    <property type="molecule type" value="Genomic_DNA"/>
</dbReference>
<dbReference type="RefSeq" id="WP_242952444.1">
    <property type="nucleotide sequence ID" value="NZ_FRFD01000017.1"/>
</dbReference>
<feature type="transmembrane region" description="Helical" evidence="1">
    <location>
        <begin position="20"/>
        <end position="40"/>
    </location>
</feature>
<accession>A0A1M7YN69</accession>
<keyword evidence="1" id="KW-0812">Transmembrane</keyword>
<proteinExistence type="predicted"/>